<keyword evidence="3" id="KW-1185">Reference proteome</keyword>
<evidence type="ECO:0000313" key="3">
    <source>
        <dbReference type="Proteomes" id="UP000006790"/>
    </source>
</evidence>
<proteinExistence type="predicted"/>
<dbReference type="EMBL" id="CP002503">
    <property type="protein sequence ID" value="AET41258.1"/>
    <property type="molecule type" value="Genomic_DNA"/>
</dbReference>
<feature type="compositionally biased region" description="Polar residues" evidence="1">
    <location>
        <begin position="262"/>
        <end position="276"/>
    </location>
</feature>
<gene>
    <name evidence="2" type="ordered locus">Ecym_7438</name>
</gene>
<sequence>MLYSSVEDYSLFENNLVFWNETGDGDESRGKGTVSMSGGGGGGARADVDGAGEGGTVGGPAAGEVVGDGTSLGQAGVDQLVNLGYPTTRGNAGGGAGAGGGADAVEESNSSVFSYSSMSTGGGGAVFGGIFYDADFFSTSLRNLMLTRTPSFEEQMLQSMESTNVAALLTPNVDPVMSYSSYTDLSQLPIYEQEQASPMSFPTTLRSQQGMESPLAGGLRAVRVMGDDGGEDSERDGLIRPVSGGAGVVGGRGALYGKQTVVSGRNSTSSQDSSCNDHYADVDGEDEDEDEDEDNSEYGGESHDKVPRQRRCSRRSTSSPSTALCNNKKVSDSRLSAQGLAEVLKLASAEEALRRERFVLDILENELHYPLGYKTWVRDTSKEYRSQLLDLLHERVKVKYPEYDKPVLETIIRRATYYMMQSRLRRERRAKAKAKRDSVSSFSAELKETANAAASSSSASSASSSGATAVSDSTAPTDALRTKVSTIFASNGYGSASFML</sequence>
<dbReference type="GeneID" id="11471452"/>
<evidence type="ECO:0000256" key="1">
    <source>
        <dbReference type="SAM" id="MobiDB-lite"/>
    </source>
</evidence>
<feature type="region of interest" description="Disordered" evidence="1">
    <location>
        <begin position="262"/>
        <end position="326"/>
    </location>
</feature>
<dbReference type="KEGG" id="erc:Ecym_7438"/>
<dbReference type="InParanoid" id="G8JWP3"/>
<name>G8JWP3_ERECY</name>
<dbReference type="OrthoDB" id="4096434at2759"/>
<feature type="region of interest" description="Disordered" evidence="1">
    <location>
        <begin position="453"/>
        <end position="475"/>
    </location>
</feature>
<evidence type="ECO:0008006" key="4">
    <source>
        <dbReference type="Google" id="ProtNLM"/>
    </source>
</evidence>
<dbReference type="AlphaFoldDB" id="G8JWP3"/>
<dbReference type="Proteomes" id="UP000006790">
    <property type="component" value="Chromosome 7"/>
</dbReference>
<dbReference type="RefSeq" id="XP_003648075.1">
    <property type="nucleotide sequence ID" value="XM_003648027.1"/>
</dbReference>
<feature type="region of interest" description="Disordered" evidence="1">
    <location>
        <begin position="22"/>
        <end position="54"/>
    </location>
</feature>
<dbReference type="HOGENOM" id="CLU_625521_0_0_1"/>
<organism evidence="2 3">
    <name type="scientific">Eremothecium cymbalariae (strain CBS 270.75 / DBVPG 7215 / KCTC 17166 / NRRL Y-17582)</name>
    <name type="common">Yeast</name>
    <dbReference type="NCBI Taxonomy" id="931890"/>
    <lineage>
        <taxon>Eukaryota</taxon>
        <taxon>Fungi</taxon>
        <taxon>Dikarya</taxon>
        <taxon>Ascomycota</taxon>
        <taxon>Saccharomycotina</taxon>
        <taxon>Saccharomycetes</taxon>
        <taxon>Saccharomycetales</taxon>
        <taxon>Saccharomycetaceae</taxon>
        <taxon>Eremothecium</taxon>
    </lineage>
</organism>
<protein>
    <recommendedName>
        <fullName evidence="4">YBL029W</fullName>
    </recommendedName>
</protein>
<accession>G8JWP3</accession>
<dbReference type="eggNOG" id="ENOG502S1A5">
    <property type="taxonomic scope" value="Eukaryota"/>
</dbReference>
<evidence type="ECO:0000313" key="2">
    <source>
        <dbReference type="EMBL" id="AET41258.1"/>
    </source>
</evidence>
<feature type="region of interest" description="Disordered" evidence="1">
    <location>
        <begin position="224"/>
        <end position="244"/>
    </location>
</feature>
<dbReference type="OMA" id="LMSYSAC"/>
<reference evidence="3" key="1">
    <citation type="journal article" date="2012" name="G3 (Bethesda)">
        <title>Pichia sorbitophila, an interspecies yeast hybrid reveals early steps of genome resolution following polyploidization.</title>
        <authorList>
            <person name="Leh Louis V."/>
            <person name="Despons L."/>
            <person name="Friedrich A."/>
            <person name="Martin T."/>
            <person name="Durrens P."/>
            <person name="Casaregola S."/>
            <person name="Neuveglise C."/>
            <person name="Fairhead C."/>
            <person name="Marck C."/>
            <person name="Cruz J.A."/>
            <person name="Straub M.L."/>
            <person name="Kugler V."/>
            <person name="Sacerdot C."/>
            <person name="Uzunov Z."/>
            <person name="Thierry A."/>
            <person name="Weiss S."/>
            <person name="Bleykasten C."/>
            <person name="De Montigny J."/>
            <person name="Jacques N."/>
            <person name="Jung P."/>
            <person name="Lemaire M."/>
            <person name="Mallet S."/>
            <person name="Morel G."/>
            <person name="Richard G.F."/>
            <person name="Sarkar A."/>
            <person name="Savel G."/>
            <person name="Schacherer J."/>
            <person name="Seret M.L."/>
            <person name="Talla E."/>
            <person name="Samson G."/>
            <person name="Jubin C."/>
            <person name="Poulain J."/>
            <person name="Vacherie B."/>
            <person name="Barbe V."/>
            <person name="Pelletier E."/>
            <person name="Sherman D.J."/>
            <person name="Westhof E."/>
            <person name="Weissenbach J."/>
            <person name="Baret P.V."/>
            <person name="Wincker P."/>
            <person name="Gaillardin C."/>
            <person name="Dujon B."/>
            <person name="Souciet J.L."/>
        </authorList>
    </citation>
    <scope>NUCLEOTIDE SEQUENCE [LARGE SCALE GENOMIC DNA]</scope>
    <source>
        <strain evidence="3">CBS 270.75 / DBVPG 7215 / KCTC 17166 / NRRL Y-17582</strain>
    </source>
</reference>
<feature type="compositionally biased region" description="Acidic residues" evidence="1">
    <location>
        <begin position="282"/>
        <end position="296"/>
    </location>
</feature>